<dbReference type="WBParaSite" id="jg10989">
    <property type="protein sequence ID" value="jg10989"/>
    <property type="gene ID" value="jg10989"/>
</dbReference>
<reference evidence="2" key="1">
    <citation type="submission" date="2022-11" db="UniProtKB">
        <authorList>
            <consortium name="WormBaseParasite"/>
        </authorList>
    </citation>
    <scope>IDENTIFICATION</scope>
</reference>
<keyword evidence="1" id="KW-1185">Reference proteome</keyword>
<organism evidence="1 2">
    <name type="scientific">Ditylenchus dipsaci</name>
    <dbReference type="NCBI Taxonomy" id="166011"/>
    <lineage>
        <taxon>Eukaryota</taxon>
        <taxon>Metazoa</taxon>
        <taxon>Ecdysozoa</taxon>
        <taxon>Nematoda</taxon>
        <taxon>Chromadorea</taxon>
        <taxon>Rhabditida</taxon>
        <taxon>Tylenchina</taxon>
        <taxon>Tylenchomorpha</taxon>
        <taxon>Sphaerularioidea</taxon>
        <taxon>Anguinidae</taxon>
        <taxon>Anguininae</taxon>
        <taxon>Ditylenchus</taxon>
    </lineage>
</organism>
<name>A0A915CNU3_9BILA</name>
<protein>
    <submittedName>
        <fullName evidence="2">Uncharacterized protein</fullName>
    </submittedName>
</protein>
<evidence type="ECO:0000313" key="2">
    <source>
        <dbReference type="WBParaSite" id="jg10989"/>
    </source>
</evidence>
<evidence type="ECO:0000313" key="1">
    <source>
        <dbReference type="Proteomes" id="UP000887574"/>
    </source>
</evidence>
<sequence length="254" mass="29334">MSAYKSAGSRTTTGFASFQSSVLAEKLGFEFPHQLKFYTSVNGQPALLSSLTIHKTIRSDGVVKWIQDNMHFLEYKAVHQLNFEEEELVASQRCCSVAKTFHSCESAQHTVDSMNLMRAYLEEAKLSCLLQHNKNEKLWIVVPLFTPTTSASEQQNKVQWSKAATQRINVCWSTKLLIKNYSTVKCCAHYASNNKWSNTYKKPFHFSLGWKSKQSCRFLRLMRKTQSEILKGYNTETKYRCQSDHSLIKEKRKF</sequence>
<proteinExistence type="predicted"/>
<dbReference type="AlphaFoldDB" id="A0A915CNU3"/>
<dbReference type="Proteomes" id="UP000887574">
    <property type="component" value="Unplaced"/>
</dbReference>
<accession>A0A915CNU3</accession>